<reference evidence="1 2" key="1">
    <citation type="journal article" date="2018" name="Mycol. Prog.">
        <title>Coniella lustricola, a new species from submerged detritus.</title>
        <authorList>
            <person name="Raudabaugh D.B."/>
            <person name="Iturriaga T."/>
            <person name="Carver A."/>
            <person name="Mondo S."/>
            <person name="Pangilinan J."/>
            <person name="Lipzen A."/>
            <person name="He G."/>
            <person name="Amirebrahimi M."/>
            <person name="Grigoriev I.V."/>
            <person name="Miller A.N."/>
        </authorList>
    </citation>
    <scope>NUCLEOTIDE SEQUENCE [LARGE SCALE GENOMIC DNA]</scope>
    <source>
        <strain evidence="1 2">B22-T-1</strain>
    </source>
</reference>
<name>A0A2T2ZZ63_9PEZI</name>
<sequence length="112" mass="12913">MICQIRLWHSYPSSFQLLLLLPPSHLRVILDVQPLRMRFSPRMIRSLTLHSVQGRYAHRTSLYLQRRTIRHTYSTTLLGSVYGVEGLGCAVFCRSHLRSNCFSKGPVQSLSL</sequence>
<dbReference type="Proteomes" id="UP000241462">
    <property type="component" value="Unassembled WGS sequence"/>
</dbReference>
<evidence type="ECO:0000313" key="1">
    <source>
        <dbReference type="EMBL" id="PSR79983.1"/>
    </source>
</evidence>
<evidence type="ECO:0000313" key="2">
    <source>
        <dbReference type="Proteomes" id="UP000241462"/>
    </source>
</evidence>
<proteinExistence type="predicted"/>
<keyword evidence="2" id="KW-1185">Reference proteome</keyword>
<protein>
    <submittedName>
        <fullName evidence="1">Uncharacterized protein</fullName>
    </submittedName>
</protein>
<organism evidence="1 2">
    <name type="scientific">Coniella lustricola</name>
    <dbReference type="NCBI Taxonomy" id="2025994"/>
    <lineage>
        <taxon>Eukaryota</taxon>
        <taxon>Fungi</taxon>
        <taxon>Dikarya</taxon>
        <taxon>Ascomycota</taxon>
        <taxon>Pezizomycotina</taxon>
        <taxon>Sordariomycetes</taxon>
        <taxon>Sordariomycetidae</taxon>
        <taxon>Diaporthales</taxon>
        <taxon>Schizoparmaceae</taxon>
        <taxon>Coniella</taxon>
    </lineage>
</organism>
<dbReference type="InParanoid" id="A0A2T2ZZ63"/>
<dbReference type="AlphaFoldDB" id="A0A2T2ZZ63"/>
<gene>
    <name evidence="1" type="ORF">BD289DRAFT_78913</name>
</gene>
<accession>A0A2T2ZZ63</accession>
<dbReference type="EMBL" id="KZ678548">
    <property type="protein sequence ID" value="PSR79983.1"/>
    <property type="molecule type" value="Genomic_DNA"/>
</dbReference>